<dbReference type="PANTHER" id="PTHR14555">
    <property type="entry name" value="MYELIN-ASSOCIATED OLIGODENDROCYTIC BASIC PROTEIN MOBP -RELATED"/>
    <property type="match status" value="1"/>
</dbReference>
<evidence type="ECO:0000259" key="5">
    <source>
        <dbReference type="PROSITE" id="PS50916"/>
    </source>
</evidence>
<dbReference type="PANTHER" id="PTHR14555:SF6">
    <property type="entry name" value="RAB EFFECTOR MYRIP"/>
    <property type="match status" value="1"/>
</dbReference>
<organism evidence="6 7">
    <name type="scientific">Aldrovandia affinis</name>
    <dbReference type="NCBI Taxonomy" id="143900"/>
    <lineage>
        <taxon>Eukaryota</taxon>
        <taxon>Metazoa</taxon>
        <taxon>Chordata</taxon>
        <taxon>Craniata</taxon>
        <taxon>Vertebrata</taxon>
        <taxon>Euteleostomi</taxon>
        <taxon>Actinopterygii</taxon>
        <taxon>Neopterygii</taxon>
        <taxon>Teleostei</taxon>
        <taxon>Notacanthiformes</taxon>
        <taxon>Halosauridae</taxon>
        <taxon>Aldrovandia</taxon>
    </lineage>
</organism>
<evidence type="ECO:0000313" key="7">
    <source>
        <dbReference type="Proteomes" id="UP001221898"/>
    </source>
</evidence>
<dbReference type="Pfam" id="PF02318">
    <property type="entry name" value="FYVE_2"/>
    <property type="match status" value="1"/>
</dbReference>
<dbReference type="GO" id="GO:0031267">
    <property type="term" value="F:small GTPase binding"/>
    <property type="evidence" value="ECO:0007669"/>
    <property type="project" value="InterPro"/>
</dbReference>
<dbReference type="PROSITE" id="PS50916">
    <property type="entry name" value="RABBD"/>
    <property type="match status" value="1"/>
</dbReference>
<evidence type="ECO:0000256" key="1">
    <source>
        <dbReference type="ARBA" id="ARBA00004556"/>
    </source>
</evidence>
<dbReference type="GO" id="GO:0006886">
    <property type="term" value="P:intracellular protein transport"/>
    <property type="evidence" value="ECO:0007669"/>
    <property type="project" value="InterPro"/>
</dbReference>
<reference evidence="6" key="1">
    <citation type="journal article" date="2023" name="Science">
        <title>Genome structures resolve the early diversification of teleost fishes.</title>
        <authorList>
            <person name="Parey E."/>
            <person name="Louis A."/>
            <person name="Montfort J."/>
            <person name="Bouchez O."/>
            <person name="Roques C."/>
            <person name="Iampietro C."/>
            <person name="Lluch J."/>
            <person name="Castinel A."/>
            <person name="Donnadieu C."/>
            <person name="Desvignes T."/>
            <person name="Floi Bucao C."/>
            <person name="Jouanno E."/>
            <person name="Wen M."/>
            <person name="Mejri S."/>
            <person name="Dirks R."/>
            <person name="Jansen H."/>
            <person name="Henkel C."/>
            <person name="Chen W.J."/>
            <person name="Zahm M."/>
            <person name="Cabau C."/>
            <person name="Klopp C."/>
            <person name="Thompson A.W."/>
            <person name="Robinson-Rechavi M."/>
            <person name="Braasch I."/>
            <person name="Lecointre G."/>
            <person name="Bobe J."/>
            <person name="Postlethwait J.H."/>
            <person name="Berthelot C."/>
            <person name="Roest Crollius H."/>
            <person name="Guiguen Y."/>
        </authorList>
    </citation>
    <scope>NUCLEOTIDE SEQUENCE</scope>
    <source>
        <strain evidence="6">NC1722</strain>
    </source>
</reference>
<accession>A0AAD7S8N8</accession>
<proteinExistence type="predicted"/>
<dbReference type="SUPFAM" id="SSF57903">
    <property type="entry name" value="FYVE/PHD zinc finger"/>
    <property type="match status" value="1"/>
</dbReference>
<feature type="coiled-coil region" evidence="3">
    <location>
        <begin position="57"/>
        <end position="84"/>
    </location>
</feature>
<dbReference type="GO" id="GO:0003779">
    <property type="term" value="F:actin binding"/>
    <property type="evidence" value="ECO:0007669"/>
    <property type="project" value="TreeGrafter"/>
</dbReference>
<protein>
    <recommendedName>
        <fullName evidence="5">RabBD domain-containing protein</fullName>
    </recommendedName>
</protein>
<comment type="caution">
    <text evidence="6">The sequence shown here is derived from an EMBL/GenBank/DDBJ whole genome shotgun (WGS) entry which is preliminary data.</text>
</comment>
<evidence type="ECO:0000313" key="6">
    <source>
        <dbReference type="EMBL" id="KAJ8398005.1"/>
    </source>
</evidence>
<feature type="domain" description="RabBD" evidence="5">
    <location>
        <begin position="39"/>
        <end position="157"/>
    </location>
</feature>
<dbReference type="Gene3D" id="3.30.40.10">
    <property type="entry name" value="Zinc/RING finger domain, C3HC4 (zinc finger)"/>
    <property type="match status" value="1"/>
</dbReference>
<sequence>MEAEKDRKTFGLRTAGAFCGNKERGQAGEKTRMLQTAELISVAFLTESEREMILEVLQRDEELRRAEEQRVRRLKMELLEIRRRGAKRSSGRYSERSCGRCQEPLGRLAADASQCPSCNHQVCRNCRTVHPNRTWMCSVCAKEADLKKSTGDWFYDQRVNRFSDSPGHNIVKTSLRKRPQLKKRETMGELLLQNKVMNPSQPYPVPQPRLKDLLANEKAPPSKVYNPPDPRSSSSSSVATQSRWRRPA</sequence>
<gene>
    <name evidence="6" type="ORF">AAFF_G00433520</name>
</gene>
<dbReference type="InterPro" id="IPR013083">
    <property type="entry name" value="Znf_RING/FYVE/PHD"/>
</dbReference>
<dbReference type="GO" id="GO:0030864">
    <property type="term" value="C:cortical actin cytoskeleton"/>
    <property type="evidence" value="ECO:0007669"/>
    <property type="project" value="TreeGrafter"/>
</dbReference>
<keyword evidence="7" id="KW-1185">Reference proteome</keyword>
<comment type="subcellular location">
    <subcellularLocation>
        <location evidence="1">Cytoplasm</location>
        <location evidence="1">Perinuclear region</location>
    </subcellularLocation>
</comment>
<dbReference type="AlphaFoldDB" id="A0AAD7S8N8"/>
<evidence type="ECO:0000256" key="4">
    <source>
        <dbReference type="SAM" id="MobiDB-lite"/>
    </source>
</evidence>
<keyword evidence="2" id="KW-0963">Cytoplasm</keyword>
<keyword evidence="3" id="KW-0175">Coiled coil</keyword>
<dbReference type="InterPro" id="IPR011011">
    <property type="entry name" value="Znf_FYVE_PHD"/>
</dbReference>
<dbReference type="InterPro" id="IPR044134">
    <property type="entry name" value="FYVE_Slp4"/>
</dbReference>
<dbReference type="EMBL" id="JAINUG010000094">
    <property type="protein sequence ID" value="KAJ8398005.1"/>
    <property type="molecule type" value="Genomic_DNA"/>
</dbReference>
<dbReference type="InterPro" id="IPR010911">
    <property type="entry name" value="Rab_BD"/>
</dbReference>
<dbReference type="GO" id="GO:0048471">
    <property type="term" value="C:perinuclear region of cytoplasm"/>
    <property type="evidence" value="ECO:0007669"/>
    <property type="project" value="UniProtKB-SubCell"/>
</dbReference>
<dbReference type="GO" id="GO:0017022">
    <property type="term" value="F:myosin binding"/>
    <property type="evidence" value="ECO:0007669"/>
    <property type="project" value="TreeGrafter"/>
</dbReference>
<evidence type="ECO:0000256" key="2">
    <source>
        <dbReference type="ARBA" id="ARBA00022490"/>
    </source>
</evidence>
<dbReference type="Proteomes" id="UP001221898">
    <property type="component" value="Unassembled WGS sequence"/>
</dbReference>
<feature type="region of interest" description="Disordered" evidence="4">
    <location>
        <begin position="197"/>
        <end position="248"/>
    </location>
</feature>
<dbReference type="FunFam" id="3.30.40.10:FF:000018">
    <property type="entry name" value="Synaptotagmin-like 5, isoform CRA_a"/>
    <property type="match status" value="1"/>
</dbReference>
<name>A0AAD7S8N8_9TELE</name>
<dbReference type="CDD" id="cd15764">
    <property type="entry name" value="FYVE_Slp4"/>
    <property type="match status" value="1"/>
</dbReference>
<dbReference type="InterPro" id="IPR051745">
    <property type="entry name" value="Intracell_Transport_Effector"/>
</dbReference>
<dbReference type="InterPro" id="IPR041282">
    <property type="entry name" value="FYVE_2"/>
</dbReference>
<evidence type="ECO:0000256" key="3">
    <source>
        <dbReference type="SAM" id="Coils"/>
    </source>
</evidence>